<dbReference type="GO" id="GO:0038039">
    <property type="term" value="C:G protein-coupled receptor heterodimeric complex"/>
    <property type="evidence" value="ECO:0007669"/>
    <property type="project" value="TreeGrafter"/>
</dbReference>
<dbReference type="Proteomes" id="UP001054945">
    <property type="component" value="Unassembled WGS sequence"/>
</dbReference>
<evidence type="ECO:0000256" key="3">
    <source>
        <dbReference type="ARBA" id="ARBA00023180"/>
    </source>
</evidence>
<evidence type="ECO:0000256" key="4">
    <source>
        <dbReference type="ARBA" id="ARBA00023224"/>
    </source>
</evidence>
<evidence type="ECO:0000313" key="6">
    <source>
        <dbReference type="Proteomes" id="UP001054945"/>
    </source>
</evidence>
<keyword evidence="4" id="KW-0807">Transducer</keyword>
<evidence type="ECO:0000256" key="2">
    <source>
        <dbReference type="ARBA" id="ARBA00023170"/>
    </source>
</evidence>
<dbReference type="EMBL" id="BPLR01001942">
    <property type="protein sequence ID" value="GIX68252.1"/>
    <property type="molecule type" value="Genomic_DNA"/>
</dbReference>
<organism evidence="5 6">
    <name type="scientific">Caerostris extrusa</name>
    <name type="common">Bark spider</name>
    <name type="synonym">Caerostris bankana</name>
    <dbReference type="NCBI Taxonomy" id="172846"/>
    <lineage>
        <taxon>Eukaryota</taxon>
        <taxon>Metazoa</taxon>
        <taxon>Ecdysozoa</taxon>
        <taxon>Arthropoda</taxon>
        <taxon>Chelicerata</taxon>
        <taxon>Arachnida</taxon>
        <taxon>Araneae</taxon>
        <taxon>Araneomorphae</taxon>
        <taxon>Entelegynae</taxon>
        <taxon>Araneoidea</taxon>
        <taxon>Araneidae</taxon>
        <taxon>Caerostris</taxon>
    </lineage>
</organism>
<dbReference type="PANTHER" id="PTHR10519:SF20">
    <property type="entry name" value="G-PROTEIN COUPLED RECEPTOR 156-RELATED"/>
    <property type="match status" value="1"/>
</dbReference>
<proteinExistence type="predicted"/>
<protein>
    <submittedName>
        <fullName evidence="5">Uncharacterized protein</fullName>
    </submittedName>
</protein>
<sequence length="101" mass="11826">MYGRRYQWIIVGMYQERWWEVRDQNTTCTTWELTQAMEGLIATDVLPLSSSENITVSGLFDLQNFIDVFIHLTYCSILLNYDAEESLLNYDAEEKNCDAVI</sequence>
<evidence type="ECO:0000313" key="5">
    <source>
        <dbReference type="EMBL" id="GIX68252.1"/>
    </source>
</evidence>
<dbReference type="GO" id="GO:0007214">
    <property type="term" value="P:gamma-aminobutyric acid signaling pathway"/>
    <property type="evidence" value="ECO:0007669"/>
    <property type="project" value="TreeGrafter"/>
</dbReference>
<name>A0AAV4M804_CAEEX</name>
<evidence type="ECO:0000256" key="1">
    <source>
        <dbReference type="ARBA" id="ARBA00023040"/>
    </source>
</evidence>
<keyword evidence="6" id="KW-1185">Reference proteome</keyword>
<dbReference type="PANTHER" id="PTHR10519">
    <property type="entry name" value="GABA-B RECEPTOR"/>
    <property type="match status" value="1"/>
</dbReference>
<reference evidence="5 6" key="1">
    <citation type="submission" date="2021-06" db="EMBL/GenBank/DDBJ databases">
        <title>Caerostris extrusa draft genome.</title>
        <authorList>
            <person name="Kono N."/>
            <person name="Arakawa K."/>
        </authorList>
    </citation>
    <scope>NUCLEOTIDE SEQUENCE [LARGE SCALE GENOMIC DNA]</scope>
</reference>
<keyword evidence="3" id="KW-0325">Glycoprotein</keyword>
<accession>A0AAV4M804</accession>
<dbReference type="InterPro" id="IPR002455">
    <property type="entry name" value="GPCR3_GABA-B"/>
</dbReference>
<gene>
    <name evidence="5" type="ORF">CEXT_746371</name>
</gene>
<keyword evidence="2" id="KW-0675">Receptor</keyword>
<comment type="caution">
    <text evidence="5">The sequence shown here is derived from an EMBL/GenBank/DDBJ whole genome shotgun (WGS) entry which is preliminary data.</text>
</comment>
<dbReference type="AlphaFoldDB" id="A0AAV4M804"/>
<dbReference type="Gene3D" id="3.40.50.2300">
    <property type="match status" value="2"/>
</dbReference>
<keyword evidence="1" id="KW-0297">G-protein coupled receptor</keyword>
<dbReference type="GO" id="GO:0004965">
    <property type="term" value="F:G protein-coupled GABA receptor activity"/>
    <property type="evidence" value="ECO:0007669"/>
    <property type="project" value="InterPro"/>
</dbReference>